<proteinExistence type="predicted"/>
<comment type="caution">
    <text evidence="1">The sequence shown here is derived from an EMBL/GenBank/DDBJ whole genome shotgun (WGS) entry which is preliminary data.</text>
</comment>
<reference evidence="1" key="1">
    <citation type="submission" date="2022-10" db="EMBL/GenBank/DDBJ databases">
        <title>Genome Sequence of Xylaria curta.</title>
        <authorList>
            <person name="Buettner E."/>
        </authorList>
    </citation>
    <scope>NUCLEOTIDE SEQUENCE</scope>
    <source>
        <strain evidence="1">Babe10</strain>
    </source>
</reference>
<keyword evidence="2" id="KW-1185">Reference proteome</keyword>
<dbReference type="Proteomes" id="UP001143856">
    <property type="component" value="Unassembled WGS sequence"/>
</dbReference>
<protein>
    <submittedName>
        <fullName evidence="1">Uncharacterized protein</fullName>
    </submittedName>
</protein>
<name>A0ACC1PCV0_9PEZI</name>
<sequence>MADTNEGWKQQEREIIHKFFTEKVPKVLDPPTALCTEESCIDFAKTTLQTDNVIPVNNQGSNSFTLISKSLETVIQFRLSPFRADTLLLANEIYGDLVPEVKLHEGFPLPVYSSRVIPGKVHVLQPFPKAQFPLAREKTTVAELGAFVAKAAFFVQPKPYRDASWTHTAADTLRRLTKNTSLEILAPDLHKHITTVLQPSVHLLEKLPAVLTHHDFSQVNILVDDSGHLTGVIDFDEAGIEAFGMCIWGLYECFFGMMEDGKWSFYNAVADDGSREAHTIRQVLENTFWESLWANTPQWLKQADAEQAVMVSLSVGVINRYFIQGMVDEIDLSKRVHCLSLEYAKGILPQVWRI</sequence>
<evidence type="ECO:0000313" key="2">
    <source>
        <dbReference type="Proteomes" id="UP001143856"/>
    </source>
</evidence>
<evidence type="ECO:0000313" key="1">
    <source>
        <dbReference type="EMBL" id="KAJ2988993.1"/>
    </source>
</evidence>
<organism evidence="1 2">
    <name type="scientific">Xylaria curta</name>
    <dbReference type="NCBI Taxonomy" id="42375"/>
    <lineage>
        <taxon>Eukaryota</taxon>
        <taxon>Fungi</taxon>
        <taxon>Dikarya</taxon>
        <taxon>Ascomycota</taxon>
        <taxon>Pezizomycotina</taxon>
        <taxon>Sordariomycetes</taxon>
        <taxon>Xylariomycetidae</taxon>
        <taxon>Xylariales</taxon>
        <taxon>Xylariaceae</taxon>
        <taxon>Xylaria</taxon>
    </lineage>
</organism>
<dbReference type="EMBL" id="JAPDGR010000581">
    <property type="protein sequence ID" value="KAJ2988993.1"/>
    <property type="molecule type" value="Genomic_DNA"/>
</dbReference>
<accession>A0ACC1PCV0</accession>
<gene>
    <name evidence="1" type="ORF">NUW58_g3697</name>
</gene>